<dbReference type="EMBL" id="MN739481">
    <property type="protein sequence ID" value="QHT07341.1"/>
    <property type="molecule type" value="Genomic_DNA"/>
</dbReference>
<dbReference type="Pfam" id="PF13656">
    <property type="entry name" value="RNA_pol_L_2"/>
    <property type="match status" value="1"/>
</dbReference>
<sequence length="315" mass="36315">MATFSVKKKDAIRMTSEFENFPPTFSNALYRVCMSSIPTVVIRDVQVLENTTQMPNEMLKHRMELLPVNVLHTDATIIREANIRLRLYPQPEDTTVTTDDFVVESGRENIIMQDRDLKTPLLFLRVRKGEQVYIKGKLAVEKGSQVCTVTRSFHIDPERAKKDKEKFVEGGGDPRVFDNFYAQKSYSIDEMGRPNWVDMSFESVGVLPPTEILKLGLVELKQQVDSWMENALEKITREPENVYHVKLDQGGHTVGALLQEVIYHSKDANFVSYDIVHDMKKTMVLRWCSEKKPETLLKETQKTIHEYCEIVEKGL</sequence>
<keyword evidence="3" id="KW-0946">Virion</keyword>
<dbReference type="InterPro" id="IPR036643">
    <property type="entry name" value="RNApol_insert_sf"/>
</dbReference>
<dbReference type="GO" id="GO:0006351">
    <property type="term" value="P:DNA-templated transcription"/>
    <property type="evidence" value="ECO:0007669"/>
    <property type="project" value="InterPro"/>
</dbReference>
<organism evidence="6">
    <name type="scientific">viral metagenome</name>
    <dbReference type="NCBI Taxonomy" id="1070528"/>
    <lineage>
        <taxon>unclassified sequences</taxon>
        <taxon>metagenomes</taxon>
        <taxon>organismal metagenomes</taxon>
    </lineage>
</organism>
<dbReference type="Gene3D" id="3.30.1360.10">
    <property type="entry name" value="RNA polymerase, RBP11-like subunit"/>
    <property type="match status" value="2"/>
</dbReference>
<protein>
    <recommendedName>
        <fullName evidence="5">DNA-directed RNA polymerase RpoA/D/Rpb3-type domain-containing protein</fullName>
    </recommendedName>
</protein>
<dbReference type="AlphaFoldDB" id="A0A6C0CSA5"/>
<dbReference type="PANTHER" id="PTHR11800:SF2">
    <property type="entry name" value="DNA-DIRECTED RNA POLYMERASE II SUBUNIT RPB3"/>
    <property type="match status" value="1"/>
</dbReference>
<proteinExistence type="predicted"/>
<dbReference type="SUPFAM" id="SSF56553">
    <property type="entry name" value="Insert subdomain of RNA polymerase alpha subunit"/>
    <property type="match status" value="1"/>
</dbReference>
<evidence type="ECO:0000313" key="6">
    <source>
        <dbReference type="EMBL" id="QHT07341.1"/>
    </source>
</evidence>
<dbReference type="Pfam" id="PF01193">
    <property type="entry name" value="RNA_pol_L"/>
    <property type="match status" value="1"/>
</dbReference>
<evidence type="ECO:0000256" key="4">
    <source>
        <dbReference type="ARBA" id="ARBA00023163"/>
    </source>
</evidence>
<dbReference type="PANTHER" id="PTHR11800">
    <property type="entry name" value="DNA-DIRECTED RNA POLYMERASE"/>
    <property type="match status" value="1"/>
</dbReference>
<dbReference type="GO" id="GO:0046983">
    <property type="term" value="F:protein dimerization activity"/>
    <property type="evidence" value="ECO:0007669"/>
    <property type="project" value="InterPro"/>
</dbReference>
<dbReference type="InterPro" id="IPR009025">
    <property type="entry name" value="RBP11-like_dimer"/>
</dbReference>
<keyword evidence="2" id="KW-0240">DNA-directed RNA polymerase</keyword>
<dbReference type="SMART" id="SM00662">
    <property type="entry name" value="RPOLD"/>
    <property type="match status" value="1"/>
</dbReference>
<dbReference type="InterPro" id="IPR036603">
    <property type="entry name" value="RBP11-like"/>
</dbReference>
<evidence type="ECO:0000256" key="1">
    <source>
        <dbReference type="ARBA" id="ARBA00004328"/>
    </source>
</evidence>
<keyword evidence="4" id="KW-0804">Transcription</keyword>
<dbReference type="GO" id="GO:0000428">
    <property type="term" value="C:DNA-directed RNA polymerase complex"/>
    <property type="evidence" value="ECO:0007669"/>
    <property type="project" value="UniProtKB-KW"/>
</dbReference>
<dbReference type="InterPro" id="IPR050518">
    <property type="entry name" value="Rpo3/RPB3_RNA_Pol_subunit"/>
</dbReference>
<accession>A0A6C0CSA5</accession>
<feature type="domain" description="DNA-directed RNA polymerase RpoA/D/Rpb3-type" evidence="5">
    <location>
        <begin position="13"/>
        <end position="230"/>
    </location>
</feature>
<dbReference type="SUPFAM" id="SSF55257">
    <property type="entry name" value="RBP11-like subunits of RNA polymerase"/>
    <property type="match status" value="2"/>
</dbReference>
<name>A0A6C0CSA5_9ZZZZ</name>
<reference evidence="6" key="1">
    <citation type="journal article" date="2020" name="Nature">
        <title>Giant virus diversity and host interactions through global metagenomics.</title>
        <authorList>
            <person name="Schulz F."/>
            <person name="Roux S."/>
            <person name="Paez-Espino D."/>
            <person name="Jungbluth S."/>
            <person name="Walsh D.A."/>
            <person name="Denef V.J."/>
            <person name="McMahon K.D."/>
            <person name="Konstantinidis K.T."/>
            <person name="Eloe-Fadrosh E.A."/>
            <person name="Kyrpides N.C."/>
            <person name="Woyke T."/>
        </authorList>
    </citation>
    <scope>NUCLEOTIDE SEQUENCE</scope>
    <source>
        <strain evidence="6">GVMAG-M-3300021963-12</strain>
    </source>
</reference>
<evidence type="ECO:0000256" key="2">
    <source>
        <dbReference type="ARBA" id="ARBA00022478"/>
    </source>
</evidence>
<evidence type="ECO:0000259" key="5">
    <source>
        <dbReference type="SMART" id="SM00662"/>
    </source>
</evidence>
<dbReference type="Gene3D" id="2.170.120.12">
    <property type="entry name" value="DNA-directed RNA polymerase, insert domain"/>
    <property type="match status" value="1"/>
</dbReference>
<dbReference type="InterPro" id="IPR011263">
    <property type="entry name" value="DNA-dir_RNA_pol_RpoA/D/Rpb3"/>
</dbReference>
<evidence type="ECO:0000256" key="3">
    <source>
        <dbReference type="ARBA" id="ARBA00022844"/>
    </source>
</evidence>
<dbReference type="GO" id="GO:0003899">
    <property type="term" value="F:DNA-directed RNA polymerase activity"/>
    <property type="evidence" value="ECO:0007669"/>
    <property type="project" value="InterPro"/>
</dbReference>
<comment type="subcellular location">
    <subcellularLocation>
        <location evidence="1">Virion</location>
    </subcellularLocation>
</comment>
<dbReference type="GO" id="GO:0044423">
    <property type="term" value="C:virion component"/>
    <property type="evidence" value="ECO:0007669"/>
    <property type="project" value="UniProtKB-KW"/>
</dbReference>